<organism evidence="2 3">
    <name type="scientific">Crotalaria pallida</name>
    <name type="common">Smooth rattlebox</name>
    <name type="synonym">Crotalaria striata</name>
    <dbReference type="NCBI Taxonomy" id="3830"/>
    <lineage>
        <taxon>Eukaryota</taxon>
        <taxon>Viridiplantae</taxon>
        <taxon>Streptophyta</taxon>
        <taxon>Embryophyta</taxon>
        <taxon>Tracheophyta</taxon>
        <taxon>Spermatophyta</taxon>
        <taxon>Magnoliopsida</taxon>
        <taxon>eudicotyledons</taxon>
        <taxon>Gunneridae</taxon>
        <taxon>Pentapetalae</taxon>
        <taxon>rosids</taxon>
        <taxon>fabids</taxon>
        <taxon>Fabales</taxon>
        <taxon>Fabaceae</taxon>
        <taxon>Papilionoideae</taxon>
        <taxon>50 kb inversion clade</taxon>
        <taxon>genistoids sensu lato</taxon>
        <taxon>core genistoids</taxon>
        <taxon>Crotalarieae</taxon>
        <taxon>Crotalaria</taxon>
    </lineage>
</organism>
<evidence type="ECO:0000256" key="1">
    <source>
        <dbReference type="SAM" id="MobiDB-lite"/>
    </source>
</evidence>
<evidence type="ECO:0000313" key="2">
    <source>
        <dbReference type="EMBL" id="KAK7274132.1"/>
    </source>
</evidence>
<proteinExistence type="predicted"/>
<evidence type="ECO:0000313" key="3">
    <source>
        <dbReference type="Proteomes" id="UP001372338"/>
    </source>
</evidence>
<comment type="caution">
    <text evidence="2">The sequence shown here is derived from an EMBL/GenBank/DDBJ whole genome shotgun (WGS) entry which is preliminary data.</text>
</comment>
<sequence length="206" mass="24539">MGQPIHLAPSQPKEVHELTLRGKESMNWENALRTFIHKWNNRDNYVEWNDHPNHLLGRQSKYMMWYLRHTRRWMTELGATQGYVIDRIQTSIQKLPPTSHASDPTNVDDVVPITSRERGGLGRRRRREEAVELRQEIAEDRQPGMYYVPQPYPYYTFQAPYQTYFYPRLPDLNTQLFDESTSEDVNEDVRRNPHRGAKDKHWQCGT</sequence>
<dbReference type="Proteomes" id="UP001372338">
    <property type="component" value="Unassembled WGS sequence"/>
</dbReference>
<dbReference type="AlphaFoldDB" id="A0AAN9ICE3"/>
<feature type="region of interest" description="Disordered" evidence="1">
    <location>
        <begin position="180"/>
        <end position="206"/>
    </location>
</feature>
<dbReference type="EMBL" id="JAYWIO010000003">
    <property type="protein sequence ID" value="KAK7274132.1"/>
    <property type="molecule type" value="Genomic_DNA"/>
</dbReference>
<keyword evidence="3" id="KW-1185">Reference proteome</keyword>
<protein>
    <submittedName>
        <fullName evidence="2">Uncharacterized protein</fullName>
    </submittedName>
</protein>
<name>A0AAN9ICE3_CROPI</name>
<accession>A0AAN9ICE3</accession>
<gene>
    <name evidence="2" type="ORF">RIF29_15209</name>
</gene>
<reference evidence="2 3" key="1">
    <citation type="submission" date="2024-01" db="EMBL/GenBank/DDBJ databases">
        <title>The genomes of 5 underutilized Papilionoideae crops provide insights into root nodulation and disease resistanc.</title>
        <authorList>
            <person name="Yuan L."/>
        </authorList>
    </citation>
    <scope>NUCLEOTIDE SEQUENCE [LARGE SCALE GENOMIC DNA]</scope>
    <source>
        <strain evidence="2">ZHUSHIDOU_FW_LH</strain>
        <tissue evidence="2">Leaf</tissue>
    </source>
</reference>